<accession>A0A166SJM5</accession>
<protein>
    <recommendedName>
        <fullName evidence="6">Mutator family transposase</fullName>
    </recommendedName>
</protein>
<comment type="similarity">
    <text evidence="2 6">Belongs to the transposase mutator family.</text>
</comment>
<keyword evidence="4 6" id="KW-0238">DNA-binding</keyword>
<name>A0A166SJM5_9CLOT</name>
<dbReference type="GO" id="GO:0003677">
    <property type="term" value="F:DNA binding"/>
    <property type="evidence" value="ECO:0007669"/>
    <property type="project" value="UniProtKB-UniRule"/>
</dbReference>
<evidence type="ECO:0000256" key="4">
    <source>
        <dbReference type="ARBA" id="ARBA00023125"/>
    </source>
</evidence>
<comment type="caution">
    <text evidence="7">The sequence shown here is derived from an EMBL/GenBank/DDBJ whole genome shotgun (WGS) entry which is preliminary data.</text>
</comment>
<evidence type="ECO:0000256" key="6">
    <source>
        <dbReference type="RuleBase" id="RU365089"/>
    </source>
</evidence>
<proteinExistence type="inferred from homology"/>
<dbReference type="GO" id="GO:0006313">
    <property type="term" value="P:DNA transposition"/>
    <property type="evidence" value="ECO:0007669"/>
    <property type="project" value="UniProtKB-UniRule"/>
</dbReference>
<sequence length="98" mass="11561">MDAIKSWEDNWDNLATFFAFPEYIRKIMHITNAIESLNSQFRKVAKTKLIFPTDESLMKMLYLATQKISKKWTRIYANWDLVINQLNILFSNVLNKGA</sequence>
<evidence type="ECO:0000256" key="1">
    <source>
        <dbReference type="ARBA" id="ARBA00002190"/>
    </source>
</evidence>
<keyword evidence="3 6" id="KW-0815">Transposition</keyword>
<comment type="function">
    <text evidence="1 6">Required for the transposition of the insertion element.</text>
</comment>
<evidence type="ECO:0000256" key="2">
    <source>
        <dbReference type="ARBA" id="ARBA00010961"/>
    </source>
</evidence>
<dbReference type="GO" id="GO:0004803">
    <property type="term" value="F:transposase activity"/>
    <property type="evidence" value="ECO:0007669"/>
    <property type="project" value="UniProtKB-UniRule"/>
</dbReference>
<evidence type="ECO:0000313" key="7">
    <source>
        <dbReference type="EMBL" id="OAA92403.1"/>
    </source>
</evidence>
<dbReference type="AlphaFoldDB" id="A0A166SJM5"/>
<evidence type="ECO:0000313" key="8">
    <source>
        <dbReference type="Proteomes" id="UP000077407"/>
    </source>
</evidence>
<dbReference type="PANTHER" id="PTHR33217:SF8">
    <property type="entry name" value="MUTATOR FAMILY TRANSPOSASE"/>
    <property type="match status" value="1"/>
</dbReference>
<keyword evidence="5 6" id="KW-0233">DNA recombination</keyword>
<gene>
    <name evidence="7" type="ORF">WY13_00112</name>
</gene>
<dbReference type="PATRIC" id="fig|1538.10.peg.594"/>
<dbReference type="EMBL" id="LITT01000001">
    <property type="protein sequence ID" value="OAA92403.1"/>
    <property type="molecule type" value="Genomic_DNA"/>
</dbReference>
<evidence type="ECO:0000256" key="3">
    <source>
        <dbReference type="ARBA" id="ARBA00022578"/>
    </source>
</evidence>
<reference evidence="7 8" key="1">
    <citation type="journal article" date="2015" name="Biotechnol. Bioeng.">
        <title>Genome sequence and phenotypic characterization of Caulobacter segnis.</title>
        <authorList>
            <person name="Patel S."/>
            <person name="Fletcher B."/>
            <person name="Scott D.C."/>
            <person name="Ely B."/>
        </authorList>
    </citation>
    <scope>NUCLEOTIDE SEQUENCE [LARGE SCALE GENOMIC DNA]</scope>
    <source>
        <strain evidence="7 8">ERI-2</strain>
    </source>
</reference>
<keyword evidence="6" id="KW-0814">Transposable element</keyword>
<dbReference type="InterPro" id="IPR001207">
    <property type="entry name" value="Transposase_mutator"/>
</dbReference>
<organism evidence="7 8">
    <name type="scientific">Clostridium ljungdahlii</name>
    <dbReference type="NCBI Taxonomy" id="1538"/>
    <lineage>
        <taxon>Bacteria</taxon>
        <taxon>Bacillati</taxon>
        <taxon>Bacillota</taxon>
        <taxon>Clostridia</taxon>
        <taxon>Eubacteriales</taxon>
        <taxon>Clostridiaceae</taxon>
        <taxon>Clostridium</taxon>
    </lineage>
</organism>
<dbReference type="Pfam" id="PF00872">
    <property type="entry name" value="Transposase_mut"/>
    <property type="match status" value="1"/>
</dbReference>
<dbReference type="Proteomes" id="UP000077407">
    <property type="component" value="Unassembled WGS sequence"/>
</dbReference>
<evidence type="ECO:0000256" key="5">
    <source>
        <dbReference type="ARBA" id="ARBA00023172"/>
    </source>
</evidence>
<dbReference type="PANTHER" id="PTHR33217">
    <property type="entry name" value="TRANSPOSASE FOR INSERTION SEQUENCE ELEMENT IS1081"/>
    <property type="match status" value="1"/>
</dbReference>